<comment type="caution">
    <text evidence="1">The sequence shown here is derived from an EMBL/GenBank/DDBJ whole genome shotgun (WGS) entry which is preliminary data.</text>
</comment>
<reference evidence="1" key="1">
    <citation type="submission" date="2013-05" db="EMBL/GenBank/DDBJ databases">
        <authorList>
            <person name="Yim A.K.Y."/>
            <person name="Chan T.F."/>
            <person name="Ji K.M."/>
            <person name="Liu X.Y."/>
            <person name="Zhou J.W."/>
            <person name="Li R.Q."/>
            <person name="Yang K.Y."/>
            <person name="Li J."/>
            <person name="Li M."/>
            <person name="Law P.T.W."/>
            <person name="Wu Y.L."/>
            <person name="Cai Z.L."/>
            <person name="Qin H."/>
            <person name="Bao Y."/>
            <person name="Leung R.K.K."/>
            <person name="Ng P.K.S."/>
            <person name="Zou J."/>
            <person name="Zhong X.J."/>
            <person name="Ran P.X."/>
            <person name="Zhong N.S."/>
            <person name="Liu Z.G."/>
            <person name="Tsui S.K.W."/>
        </authorList>
    </citation>
    <scope>NUCLEOTIDE SEQUENCE</scope>
    <source>
        <strain evidence="1">Derf</strain>
        <tissue evidence="1">Whole organism</tissue>
    </source>
</reference>
<organism evidence="1 2">
    <name type="scientific">Dermatophagoides farinae</name>
    <name type="common">American house dust mite</name>
    <dbReference type="NCBI Taxonomy" id="6954"/>
    <lineage>
        <taxon>Eukaryota</taxon>
        <taxon>Metazoa</taxon>
        <taxon>Ecdysozoa</taxon>
        <taxon>Arthropoda</taxon>
        <taxon>Chelicerata</taxon>
        <taxon>Arachnida</taxon>
        <taxon>Acari</taxon>
        <taxon>Acariformes</taxon>
        <taxon>Sarcoptiformes</taxon>
        <taxon>Astigmata</taxon>
        <taxon>Psoroptidia</taxon>
        <taxon>Analgoidea</taxon>
        <taxon>Pyroglyphidae</taxon>
        <taxon>Dermatophagoidinae</taxon>
        <taxon>Dermatophagoides</taxon>
    </lineage>
</organism>
<keyword evidence="2" id="KW-1185">Reference proteome</keyword>
<dbReference type="Proteomes" id="UP000790347">
    <property type="component" value="Unassembled WGS sequence"/>
</dbReference>
<name>A0A922ICU6_DERFA</name>
<evidence type="ECO:0000313" key="1">
    <source>
        <dbReference type="EMBL" id="KAH9527991.1"/>
    </source>
</evidence>
<proteinExistence type="predicted"/>
<gene>
    <name evidence="1" type="ORF">DERF_001970</name>
</gene>
<accession>A0A922ICU6</accession>
<dbReference type="AlphaFoldDB" id="A0A922ICU6"/>
<evidence type="ECO:0000313" key="2">
    <source>
        <dbReference type="Proteomes" id="UP000790347"/>
    </source>
</evidence>
<protein>
    <submittedName>
        <fullName evidence="1">Uncharacterized protein</fullName>
    </submittedName>
</protein>
<sequence length="91" mass="10784">MRQFLLETIQMIVKLELSPSSEFIPLYQIIKFFEINGLNLCPNIFIYPFIYCSKINSKSVINISFLNSATWDINSDKAAYFRFQLKKNYQK</sequence>
<dbReference type="EMBL" id="ASGP02000001">
    <property type="protein sequence ID" value="KAH9527991.1"/>
    <property type="molecule type" value="Genomic_DNA"/>
</dbReference>
<reference evidence="1" key="2">
    <citation type="journal article" date="2022" name="Res Sq">
        <title>Comparative Genomics Reveals Insights into the Divergent Evolution of Astigmatic Mites and Household Pest Adaptations.</title>
        <authorList>
            <person name="Xiong Q."/>
            <person name="Wan A.T.-Y."/>
            <person name="Liu X.-Y."/>
            <person name="Fung C.S.-H."/>
            <person name="Xiao X."/>
            <person name="Malainual N."/>
            <person name="Hou J."/>
            <person name="Wang L."/>
            <person name="Wang M."/>
            <person name="Yang K."/>
            <person name="Cui Y."/>
            <person name="Leung E."/>
            <person name="Nong W."/>
            <person name="Shin S.-K."/>
            <person name="Au S."/>
            <person name="Jeong K.Y."/>
            <person name="Chew F.T."/>
            <person name="Hui J."/>
            <person name="Leung T.F."/>
            <person name="Tungtrongchitr A."/>
            <person name="Zhong N."/>
            <person name="Liu Z."/>
            <person name="Tsui S."/>
        </authorList>
    </citation>
    <scope>NUCLEOTIDE SEQUENCE</scope>
    <source>
        <strain evidence="1">Derf</strain>
        <tissue evidence="1">Whole organism</tissue>
    </source>
</reference>